<feature type="transmembrane region" description="Helical" evidence="1">
    <location>
        <begin position="12"/>
        <end position="35"/>
    </location>
</feature>
<keyword evidence="1" id="KW-1133">Transmembrane helix</keyword>
<accession>A0A3B0B216</accession>
<gene>
    <name evidence="2" type="ORF">D7231_23580</name>
</gene>
<dbReference type="OrthoDB" id="4237286at2"/>
<feature type="transmembrane region" description="Helical" evidence="1">
    <location>
        <begin position="47"/>
        <end position="67"/>
    </location>
</feature>
<keyword evidence="1" id="KW-0472">Membrane</keyword>
<dbReference type="Proteomes" id="UP000270343">
    <property type="component" value="Unassembled WGS sequence"/>
</dbReference>
<proteinExistence type="predicted"/>
<name>A0A3B0B216_9ACTN</name>
<dbReference type="AlphaFoldDB" id="A0A3B0B216"/>
<feature type="transmembrane region" description="Helical" evidence="1">
    <location>
        <begin position="79"/>
        <end position="97"/>
    </location>
</feature>
<evidence type="ECO:0000313" key="3">
    <source>
        <dbReference type="Proteomes" id="UP000270343"/>
    </source>
</evidence>
<comment type="caution">
    <text evidence="2">The sequence shown here is derived from an EMBL/GenBank/DDBJ whole genome shotgun (WGS) entry which is preliminary data.</text>
</comment>
<dbReference type="EMBL" id="RBAM01000010">
    <property type="protein sequence ID" value="RKN65806.1"/>
    <property type="molecule type" value="Genomic_DNA"/>
</dbReference>
<reference evidence="2 3" key="1">
    <citation type="journal article" date="2015" name="Antonie Van Leeuwenhoek">
        <title>Streptomyces klenkii sp. nov., isolated from deep marine sediment.</title>
        <authorList>
            <person name="Veyisoglu A."/>
            <person name="Sahin N."/>
        </authorList>
    </citation>
    <scope>NUCLEOTIDE SEQUENCE [LARGE SCALE GENOMIC DNA]</scope>
    <source>
        <strain evidence="2 3">KCTC 29202</strain>
    </source>
</reference>
<keyword evidence="1" id="KW-0812">Transmembrane</keyword>
<sequence length="108" mass="11803">MALLLGSHLIGWTAEAGLVPGSVAAVCLFGALMTFTPYWRVVLHWPVWRWMLLSCALSAVLLVLFLIGREPVLLRVPVWATGLSLLPGLAAPAVTWWRGKRREQAASA</sequence>
<dbReference type="RefSeq" id="WP_120757535.1">
    <property type="nucleotide sequence ID" value="NZ_RBAM01000010.1"/>
</dbReference>
<protein>
    <submittedName>
        <fullName evidence="2">Uncharacterized protein</fullName>
    </submittedName>
</protein>
<keyword evidence="3" id="KW-1185">Reference proteome</keyword>
<evidence type="ECO:0000256" key="1">
    <source>
        <dbReference type="SAM" id="Phobius"/>
    </source>
</evidence>
<evidence type="ECO:0000313" key="2">
    <source>
        <dbReference type="EMBL" id="RKN65806.1"/>
    </source>
</evidence>
<organism evidence="2 3">
    <name type="scientific">Streptomyces klenkii</name>
    <dbReference type="NCBI Taxonomy" id="1420899"/>
    <lineage>
        <taxon>Bacteria</taxon>
        <taxon>Bacillati</taxon>
        <taxon>Actinomycetota</taxon>
        <taxon>Actinomycetes</taxon>
        <taxon>Kitasatosporales</taxon>
        <taxon>Streptomycetaceae</taxon>
        <taxon>Streptomyces</taxon>
    </lineage>
</organism>